<name>A0A0C2JC75_9ACTN</name>
<evidence type="ECO:0000313" key="6">
    <source>
        <dbReference type="Proteomes" id="UP000031675"/>
    </source>
</evidence>
<dbReference type="STRING" id="183763.LP52_10055"/>
<organism evidence="5 6">
    <name type="scientific">Streptomonospora alba</name>
    <dbReference type="NCBI Taxonomy" id="183763"/>
    <lineage>
        <taxon>Bacteria</taxon>
        <taxon>Bacillati</taxon>
        <taxon>Actinomycetota</taxon>
        <taxon>Actinomycetes</taxon>
        <taxon>Streptosporangiales</taxon>
        <taxon>Nocardiopsidaceae</taxon>
        <taxon>Streptomonospora</taxon>
    </lineage>
</organism>
<dbReference type="AlphaFoldDB" id="A0A0C2JC75"/>
<dbReference type="GO" id="GO:0003700">
    <property type="term" value="F:DNA-binding transcription factor activity"/>
    <property type="evidence" value="ECO:0007669"/>
    <property type="project" value="InterPro"/>
</dbReference>
<dbReference type="InterPro" id="IPR018060">
    <property type="entry name" value="HTH_AraC"/>
</dbReference>
<evidence type="ECO:0000259" key="4">
    <source>
        <dbReference type="PROSITE" id="PS01124"/>
    </source>
</evidence>
<dbReference type="PANTHER" id="PTHR46796:SF15">
    <property type="entry name" value="BLL1074 PROTEIN"/>
    <property type="match status" value="1"/>
</dbReference>
<dbReference type="SMART" id="SM00342">
    <property type="entry name" value="HTH_ARAC"/>
    <property type="match status" value="1"/>
</dbReference>
<gene>
    <name evidence="5" type="ORF">LP52_10055</name>
</gene>
<evidence type="ECO:0000256" key="3">
    <source>
        <dbReference type="ARBA" id="ARBA00023163"/>
    </source>
</evidence>
<evidence type="ECO:0000313" key="5">
    <source>
        <dbReference type="EMBL" id="KIH99011.1"/>
    </source>
</evidence>
<reference evidence="6" key="1">
    <citation type="journal article" date="2015" name="Chem. Biol.">
        <title>Structure, bioactivity, and resistance mechanism of streptomonomicin, an unusual lasso Peptide from an understudied halophilic actinomycete.</title>
        <authorList>
            <person name="Metelev M."/>
            <person name="Tietz J.I."/>
            <person name="Melby J.O."/>
            <person name="Blair P.M."/>
            <person name="Zhu L."/>
            <person name="Livnat I."/>
            <person name="Severinov K."/>
            <person name="Mitchell D.A."/>
        </authorList>
    </citation>
    <scope>NUCLEOTIDE SEQUENCE [LARGE SCALE GENOMIC DNA]</scope>
    <source>
        <strain evidence="6">YIM 90003</strain>
    </source>
</reference>
<evidence type="ECO:0000256" key="1">
    <source>
        <dbReference type="ARBA" id="ARBA00023015"/>
    </source>
</evidence>
<keyword evidence="3" id="KW-0804">Transcription</keyword>
<dbReference type="InterPro" id="IPR046532">
    <property type="entry name" value="DUF6597"/>
</dbReference>
<dbReference type="OrthoDB" id="9815799at2"/>
<evidence type="ECO:0000256" key="2">
    <source>
        <dbReference type="ARBA" id="ARBA00023125"/>
    </source>
</evidence>
<dbReference type="PANTHER" id="PTHR46796">
    <property type="entry name" value="HTH-TYPE TRANSCRIPTIONAL ACTIVATOR RHAS-RELATED"/>
    <property type="match status" value="1"/>
</dbReference>
<dbReference type="EMBL" id="JROO01000017">
    <property type="protein sequence ID" value="KIH99011.1"/>
    <property type="molecule type" value="Genomic_DNA"/>
</dbReference>
<dbReference type="Pfam" id="PF20240">
    <property type="entry name" value="DUF6597"/>
    <property type="match status" value="1"/>
</dbReference>
<dbReference type="Pfam" id="PF12833">
    <property type="entry name" value="HTH_18"/>
    <property type="match status" value="1"/>
</dbReference>
<dbReference type="InterPro" id="IPR050204">
    <property type="entry name" value="AraC_XylS_family_regulators"/>
</dbReference>
<sequence>MYRERDSTAADGVVWTGAAENGEPHRVVPDGCMDLVWDGSRVLVAGPDTAAHFSDWEPGQVFVGLRLSPGAGPAVVGVPADELRDLRVPLEDVWASGEARRLGEQAGLAADPGVSLERAAARRTAAGTGGDPAMRQAAALLAAGASAADVAEETGLGPRRLHRRSTAAFGYGPRTLGRILRFDRALAAARAGTPFAEVAAATGYADQAHLAREVKALAGDPLSVLVGHSSGANNSIQWPSGSHTTA</sequence>
<dbReference type="PROSITE" id="PS01124">
    <property type="entry name" value="HTH_ARAC_FAMILY_2"/>
    <property type="match status" value="1"/>
</dbReference>
<dbReference type="GO" id="GO:0043565">
    <property type="term" value="F:sequence-specific DNA binding"/>
    <property type="evidence" value="ECO:0007669"/>
    <property type="project" value="InterPro"/>
</dbReference>
<comment type="caution">
    <text evidence="5">The sequence shown here is derived from an EMBL/GenBank/DDBJ whole genome shotgun (WGS) entry which is preliminary data.</text>
</comment>
<protein>
    <recommendedName>
        <fullName evidence="4">HTH araC/xylS-type domain-containing protein</fullName>
    </recommendedName>
</protein>
<keyword evidence="6" id="KW-1185">Reference proteome</keyword>
<keyword evidence="2" id="KW-0238">DNA-binding</keyword>
<dbReference type="Gene3D" id="1.10.10.60">
    <property type="entry name" value="Homeodomain-like"/>
    <property type="match status" value="1"/>
</dbReference>
<keyword evidence="1" id="KW-0805">Transcription regulation</keyword>
<dbReference type="Proteomes" id="UP000031675">
    <property type="component" value="Unassembled WGS sequence"/>
</dbReference>
<proteinExistence type="predicted"/>
<accession>A0A0C2JC75</accession>
<feature type="domain" description="HTH araC/xylS-type" evidence="4">
    <location>
        <begin position="131"/>
        <end position="219"/>
    </location>
</feature>